<evidence type="ECO:0000313" key="2">
    <source>
        <dbReference type="Proteomes" id="UP000244240"/>
    </source>
</evidence>
<dbReference type="Proteomes" id="UP000244240">
    <property type="component" value="Unassembled WGS sequence"/>
</dbReference>
<dbReference type="EMBL" id="QBKR01000013">
    <property type="protein sequence ID" value="PTX59138.1"/>
    <property type="molecule type" value="Genomic_DNA"/>
</dbReference>
<evidence type="ECO:0000313" key="1">
    <source>
        <dbReference type="EMBL" id="PTX59138.1"/>
    </source>
</evidence>
<reference evidence="1 2" key="1">
    <citation type="submission" date="2018-04" db="EMBL/GenBank/DDBJ databases">
        <title>Genomic Encyclopedia of Archaeal and Bacterial Type Strains, Phase II (KMG-II): from individual species to whole genera.</title>
        <authorList>
            <person name="Goeker M."/>
        </authorList>
    </citation>
    <scope>NUCLEOTIDE SEQUENCE [LARGE SCALE GENOMIC DNA]</scope>
    <source>
        <strain evidence="1 2">DSM 45787</strain>
    </source>
</reference>
<dbReference type="RefSeq" id="WP_245920837.1">
    <property type="nucleotide sequence ID" value="NZ_QBKR01000013.1"/>
</dbReference>
<dbReference type="AlphaFoldDB" id="A0A2T6BST0"/>
<comment type="caution">
    <text evidence="1">The sequence shown here is derived from an EMBL/GenBank/DDBJ whole genome shotgun (WGS) entry which is preliminary data.</text>
</comment>
<protein>
    <submittedName>
        <fullName evidence="1">Uncharacterized protein</fullName>
    </submittedName>
</protein>
<organism evidence="1 2">
    <name type="scientific">Melghirimyces profundicolus</name>
    <dbReference type="NCBI Taxonomy" id="1242148"/>
    <lineage>
        <taxon>Bacteria</taxon>
        <taxon>Bacillati</taxon>
        <taxon>Bacillota</taxon>
        <taxon>Bacilli</taxon>
        <taxon>Bacillales</taxon>
        <taxon>Thermoactinomycetaceae</taxon>
        <taxon>Melghirimyces</taxon>
    </lineage>
</organism>
<sequence length="87" mass="9990">METGVHTGCPVCNGFDALEVACPHCTEWMEDRGRFFDLLADYSPYRPIEDMKKTDGFCDLESHQCPHHLFCQNCGFYDLTLVEEIPI</sequence>
<gene>
    <name evidence="1" type="ORF">C8P63_11383</name>
</gene>
<accession>A0A2T6BST0</accession>
<name>A0A2T6BST0_9BACL</name>
<keyword evidence="2" id="KW-1185">Reference proteome</keyword>
<proteinExistence type="predicted"/>